<accession>A0AAE0K600</accession>
<gene>
    <name evidence="1" type="ORF">B0H63DRAFT_313525</name>
</gene>
<keyword evidence="2" id="KW-1185">Reference proteome</keyword>
<evidence type="ECO:0000313" key="1">
    <source>
        <dbReference type="EMBL" id="KAK3370292.1"/>
    </source>
</evidence>
<reference evidence="1" key="2">
    <citation type="submission" date="2023-06" db="EMBL/GenBank/DDBJ databases">
        <authorList>
            <consortium name="Lawrence Berkeley National Laboratory"/>
            <person name="Haridas S."/>
            <person name="Hensen N."/>
            <person name="Bonometti L."/>
            <person name="Westerberg I."/>
            <person name="Brannstrom I.O."/>
            <person name="Guillou S."/>
            <person name="Cros-Aarteil S."/>
            <person name="Calhoun S."/>
            <person name="Kuo A."/>
            <person name="Mondo S."/>
            <person name="Pangilinan J."/>
            <person name="Riley R."/>
            <person name="LaButti K."/>
            <person name="Andreopoulos B."/>
            <person name="Lipzen A."/>
            <person name="Chen C."/>
            <person name="Yanf M."/>
            <person name="Daum C."/>
            <person name="Ng V."/>
            <person name="Clum A."/>
            <person name="Steindorff A."/>
            <person name="Ohm R."/>
            <person name="Martin F."/>
            <person name="Silar P."/>
            <person name="Natvig D."/>
            <person name="Lalanne C."/>
            <person name="Gautier V."/>
            <person name="Ament-velasquez S.L."/>
            <person name="Kruys A."/>
            <person name="Hutchinson M.I."/>
            <person name="Powell A.J."/>
            <person name="Barry K."/>
            <person name="Miller A.N."/>
            <person name="Grigoriev I.V."/>
            <person name="Debuchy R."/>
            <person name="Gladieux P."/>
            <person name="Thoren M.H."/>
            <person name="Johannesson H."/>
        </authorList>
    </citation>
    <scope>NUCLEOTIDE SEQUENCE</scope>
    <source>
        <strain evidence="1">CBS 232.78</strain>
    </source>
</reference>
<dbReference type="Proteomes" id="UP001285441">
    <property type="component" value="Unassembled WGS sequence"/>
</dbReference>
<protein>
    <submittedName>
        <fullName evidence="1">Uncharacterized protein</fullName>
    </submittedName>
</protein>
<dbReference type="EMBL" id="JAULSW010000009">
    <property type="protein sequence ID" value="KAK3370292.1"/>
    <property type="molecule type" value="Genomic_DNA"/>
</dbReference>
<organism evidence="1 2">
    <name type="scientific">Podospora didyma</name>
    <dbReference type="NCBI Taxonomy" id="330526"/>
    <lineage>
        <taxon>Eukaryota</taxon>
        <taxon>Fungi</taxon>
        <taxon>Dikarya</taxon>
        <taxon>Ascomycota</taxon>
        <taxon>Pezizomycotina</taxon>
        <taxon>Sordariomycetes</taxon>
        <taxon>Sordariomycetidae</taxon>
        <taxon>Sordariales</taxon>
        <taxon>Podosporaceae</taxon>
        <taxon>Podospora</taxon>
    </lineage>
</organism>
<sequence>MTCVPYPHLSESRNGCCKVQSHQRVDFAPRRCRHHLSLKGGKGGEPLDQAKARVGRIPNAPVLLLVRHAAHCREGTRNTILPAAASLGRASPACSNLRDLPFRSCSQLAFPFWPHSFSVHTVSCASSPSTSNSGHPIMRTLEGAAGWRHSTAHMGVDTSASLRRASLACLLGLMHDVASSGGHSNTRPNSSVVSAALSCFHRSQLFPPLSVVSTALSCFHRSQLFPPLAVEVQQLACATPNISMEG</sequence>
<proteinExistence type="predicted"/>
<comment type="caution">
    <text evidence="1">The sequence shown here is derived from an EMBL/GenBank/DDBJ whole genome shotgun (WGS) entry which is preliminary data.</text>
</comment>
<name>A0AAE0K600_9PEZI</name>
<evidence type="ECO:0000313" key="2">
    <source>
        <dbReference type="Proteomes" id="UP001285441"/>
    </source>
</evidence>
<dbReference type="AlphaFoldDB" id="A0AAE0K600"/>
<reference evidence="1" key="1">
    <citation type="journal article" date="2023" name="Mol. Phylogenet. Evol.">
        <title>Genome-scale phylogeny and comparative genomics of the fungal order Sordariales.</title>
        <authorList>
            <person name="Hensen N."/>
            <person name="Bonometti L."/>
            <person name="Westerberg I."/>
            <person name="Brannstrom I.O."/>
            <person name="Guillou S."/>
            <person name="Cros-Aarteil S."/>
            <person name="Calhoun S."/>
            <person name="Haridas S."/>
            <person name="Kuo A."/>
            <person name="Mondo S."/>
            <person name="Pangilinan J."/>
            <person name="Riley R."/>
            <person name="LaButti K."/>
            <person name="Andreopoulos B."/>
            <person name="Lipzen A."/>
            <person name="Chen C."/>
            <person name="Yan M."/>
            <person name="Daum C."/>
            <person name="Ng V."/>
            <person name="Clum A."/>
            <person name="Steindorff A."/>
            <person name="Ohm R.A."/>
            <person name="Martin F."/>
            <person name="Silar P."/>
            <person name="Natvig D.O."/>
            <person name="Lalanne C."/>
            <person name="Gautier V."/>
            <person name="Ament-Velasquez S.L."/>
            <person name="Kruys A."/>
            <person name="Hutchinson M.I."/>
            <person name="Powell A.J."/>
            <person name="Barry K."/>
            <person name="Miller A.N."/>
            <person name="Grigoriev I.V."/>
            <person name="Debuchy R."/>
            <person name="Gladieux P."/>
            <person name="Hiltunen Thoren M."/>
            <person name="Johannesson H."/>
        </authorList>
    </citation>
    <scope>NUCLEOTIDE SEQUENCE</scope>
    <source>
        <strain evidence="1">CBS 232.78</strain>
    </source>
</reference>